<evidence type="ECO:0000256" key="1">
    <source>
        <dbReference type="ARBA" id="ARBA00004429"/>
    </source>
</evidence>
<evidence type="ECO:0000256" key="16">
    <source>
        <dbReference type="SAM" id="Phobius"/>
    </source>
</evidence>
<evidence type="ECO:0000256" key="12">
    <source>
        <dbReference type="ARBA" id="ARBA00022989"/>
    </source>
</evidence>
<dbReference type="SUPFAM" id="SSF52540">
    <property type="entry name" value="P-loop containing nucleoside triphosphate hydrolases"/>
    <property type="match status" value="1"/>
</dbReference>
<keyword evidence="9" id="KW-0547">Nucleotide-binding</keyword>
<dbReference type="Proteomes" id="UP000019275">
    <property type="component" value="Unassembled WGS sequence"/>
</dbReference>
<feature type="domain" description="AAA" evidence="18">
    <location>
        <begin position="592"/>
        <end position="720"/>
    </location>
</feature>
<comment type="subcellular location">
    <subcellularLocation>
        <location evidence="1">Cell inner membrane</location>
        <topology evidence="1">Multi-pass membrane protein</topology>
    </subcellularLocation>
</comment>
<reference evidence="19 20" key="1">
    <citation type="journal article" date="2014" name="Genome Announc.">
        <title>Draft Genome Sequence of the Carrageenan-Degrading Bacterium Cellulophaga sp. Strain KL-A, Isolated from Decaying Marine Algae.</title>
        <authorList>
            <person name="Shan D."/>
            <person name="Ying J."/>
            <person name="Li X."/>
            <person name="Gao Z."/>
            <person name="Wei G."/>
            <person name="Shao Z."/>
        </authorList>
    </citation>
    <scope>NUCLEOTIDE SEQUENCE [LARGE SCALE GENOMIC DNA]</scope>
    <source>
        <strain evidence="19 20">KL-A</strain>
    </source>
</reference>
<comment type="catalytic activity">
    <reaction evidence="15">
        <text>L-tyrosyl-[protein] + ATP = O-phospho-L-tyrosyl-[protein] + ADP + H(+)</text>
        <dbReference type="Rhea" id="RHEA:10596"/>
        <dbReference type="Rhea" id="RHEA-COMP:10136"/>
        <dbReference type="Rhea" id="RHEA-COMP:20101"/>
        <dbReference type="ChEBI" id="CHEBI:15378"/>
        <dbReference type="ChEBI" id="CHEBI:30616"/>
        <dbReference type="ChEBI" id="CHEBI:46858"/>
        <dbReference type="ChEBI" id="CHEBI:61978"/>
        <dbReference type="ChEBI" id="CHEBI:456216"/>
        <dbReference type="EC" id="2.7.10.2"/>
    </reaction>
</comment>
<dbReference type="Gene3D" id="3.40.50.300">
    <property type="entry name" value="P-loop containing nucleotide triphosphate hydrolases"/>
    <property type="match status" value="1"/>
</dbReference>
<organism evidence="19 20">
    <name type="scientific">Cellulophaga geojensis KL-A</name>
    <dbReference type="NCBI Taxonomy" id="1328323"/>
    <lineage>
        <taxon>Bacteria</taxon>
        <taxon>Pseudomonadati</taxon>
        <taxon>Bacteroidota</taxon>
        <taxon>Flavobacteriia</taxon>
        <taxon>Flavobacteriales</taxon>
        <taxon>Flavobacteriaceae</taxon>
        <taxon>Cellulophaga</taxon>
    </lineage>
</organism>
<keyword evidence="11" id="KW-0067">ATP-binding</keyword>
<feature type="transmembrane region" description="Helical" evidence="16">
    <location>
        <begin position="28"/>
        <end position="46"/>
    </location>
</feature>
<evidence type="ECO:0000256" key="13">
    <source>
        <dbReference type="ARBA" id="ARBA00023136"/>
    </source>
</evidence>
<feature type="domain" description="Polysaccharide chain length determinant N-terminal" evidence="17">
    <location>
        <begin position="12"/>
        <end position="105"/>
    </location>
</feature>
<evidence type="ECO:0000256" key="7">
    <source>
        <dbReference type="ARBA" id="ARBA00022679"/>
    </source>
</evidence>
<dbReference type="EC" id="2.7.10.2" evidence="4"/>
<evidence type="ECO:0000256" key="6">
    <source>
        <dbReference type="ARBA" id="ARBA00022519"/>
    </source>
</evidence>
<dbReference type="PANTHER" id="PTHR32309:SF13">
    <property type="entry name" value="FERRIC ENTEROBACTIN TRANSPORT PROTEIN FEPE"/>
    <property type="match status" value="1"/>
</dbReference>
<dbReference type="PANTHER" id="PTHR32309">
    <property type="entry name" value="TYROSINE-PROTEIN KINASE"/>
    <property type="match status" value="1"/>
</dbReference>
<keyword evidence="5" id="KW-1003">Cell membrane</keyword>
<evidence type="ECO:0000256" key="2">
    <source>
        <dbReference type="ARBA" id="ARBA00007316"/>
    </source>
</evidence>
<keyword evidence="13 16" id="KW-0472">Membrane</keyword>
<dbReference type="Pfam" id="PF02706">
    <property type="entry name" value="Wzz"/>
    <property type="match status" value="1"/>
</dbReference>
<keyword evidence="6" id="KW-0997">Cell inner membrane</keyword>
<evidence type="ECO:0000256" key="4">
    <source>
        <dbReference type="ARBA" id="ARBA00011903"/>
    </source>
</evidence>
<dbReference type="CDD" id="cd05387">
    <property type="entry name" value="BY-kinase"/>
    <property type="match status" value="1"/>
</dbReference>
<dbReference type="InterPro" id="IPR050445">
    <property type="entry name" value="Bact_polysacc_biosynth/exp"/>
</dbReference>
<dbReference type="EMBL" id="ARZX01000006">
    <property type="protein sequence ID" value="EWH14018.1"/>
    <property type="molecule type" value="Genomic_DNA"/>
</dbReference>
<dbReference type="InterPro" id="IPR027417">
    <property type="entry name" value="P-loop_NTPase"/>
</dbReference>
<keyword evidence="10" id="KW-0418">Kinase</keyword>
<evidence type="ECO:0000256" key="14">
    <source>
        <dbReference type="ARBA" id="ARBA00023137"/>
    </source>
</evidence>
<comment type="similarity">
    <text evidence="2">Belongs to the CpsD/CapB family.</text>
</comment>
<proteinExistence type="inferred from homology"/>
<keyword evidence="20" id="KW-1185">Reference proteome</keyword>
<evidence type="ECO:0000256" key="3">
    <source>
        <dbReference type="ARBA" id="ARBA00008883"/>
    </source>
</evidence>
<dbReference type="InterPro" id="IPR003856">
    <property type="entry name" value="LPS_length_determ_N"/>
</dbReference>
<sequence>MDLNSTTNIKNGIDIKEIIKNYTKNWKWFLVAMILALVLAFVYLRYTTPQYSAIAKIQILSEESSKSELSVLKDMGGFSSGSDVEVLDEILSIKSRSNFIEVVKSLNLNVKVYTEGRILETEVYKKTPFTFNFLEQDSIVDKANFSFYINYLTEDKFGFSRTEEANVEKYTFGSKVETPAGDVVITPSFEDVKNYKGRKFKVVVSPVELIAESYRAKVNIAPTEKGSKMLDLFLTDNDQQKAKDILNELIRIYNKNALDSRKAIADKTSNFIDERIKVIASSLSNYDQEAQDFKSQKGVSDIQGETSLNYSMSTSSSQELESARIQLGIVEAMKDQVENQDGFDVLPTGVTQDPSITSAVSKYNELVITRKNLLKNASANNPAVLALNSQLAGIKQGVASSLSSTKNALGLQVNNLSKQVSQFRSKLYTSPINQRKLTDIARKQNSIEGIYLFLLQRREESQIAFASATPKLKVIDNAYNYGYGPVYPVKRNIYLLAIVASLFIPFGFIYVSDLLDNKIHNKLDLEKIVGSIPVVAEIPSLGKKPGLVQKNDRSVLAESFRILRTNIDYLINTSKKSSGKKNNIVYLTSSVSGEGKTFLASNLALIFANTGKKVLLVGADIRNPKLYTFFDASEEKGNKRAKNTGLTEYLTSDIKIKDIVKPTVYGETELDIIYSGKIPSNPAELLMSTKMESLLKEVSETYDYVIVDTAPMVVVTDTLLISKYADQLLYVTRAGSTENKVIQHPIHLKEEGKISNLSFIVNDVPEADLGYGGKYGYGYGVNKKRWWHLFKK</sequence>
<comment type="similarity">
    <text evidence="3">Belongs to the etk/wzc family.</text>
</comment>
<evidence type="ECO:0000256" key="15">
    <source>
        <dbReference type="ARBA" id="ARBA00051245"/>
    </source>
</evidence>
<dbReference type="InterPro" id="IPR005702">
    <property type="entry name" value="Wzc-like_C"/>
</dbReference>
<accession>A0ABP3B890</accession>
<comment type="caution">
    <text evidence="19">The sequence shown here is derived from an EMBL/GenBank/DDBJ whole genome shotgun (WGS) entry which is preliminary data.</text>
</comment>
<evidence type="ECO:0000259" key="18">
    <source>
        <dbReference type="Pfam" id="PF13614"/>
    </source>
</evidence>
<evidence type="ECO:0000256" key="9">
    <source>
        <dbReference type="ARBA" id="ARBA00022741"/>
    </source>
</evidence>
<evidence type="ECO:0000256" key="11">
    <source>
        <dbReference type="ARBA" id="ARBA00022840"/>
    </source>
</evidence>
<keyword evidence="12 16" id="KW-1133">Transmembrane helix</keyword>
<protein>
    <recommendedName>
        <fullName evidence="4">non-specific protein-tyrosine kinase</fullName>
        <ecNumber evidence="4">2.7.10.2</ecNumber>
    </recommendedName>
</protein>
<evidence type="ECO:0000313" key="20">
    <source>
        <dbReference type="Proteomes" id="UP000019275"/>
    </source>
</evidence>
<name>A0ABP3B890_9FLAO</name>
<feature type="transmembrane region" description="Helical" evidence="16">
    <location>
        <begin position="493"/>
        <end position="512"/>
    </location>
</feature>
<evidence type="ECO:0000313" key="19">
    <source>
        <dbReference type="EMBL" id="EWH14018.1"/>
    </source>
</evidence>
<keyword evidence="7" id="KW-0808">Transferase</keyword>
<dbReference type="NCBIfam" id="TIGR01007">
    <property type="entry name" value="eps_fam"/>
    <property type="match status" value="1"/>
</dbReference>
<evidence type="ECO:0000259" key="17">
    <source>
        <dbReference type="Pfam" id="PF02706"/>
    </source>
</evidence>
<evidence type="ECO:0000256" key="10">
    <source>
        <dbReference type="ARBA" id="ARBA00022777"/>
    </source>
</evidence>
<gene>
    <name evidence="19" type="ORF">KLA_06802</name>
</gene>
<dbReference type="Pfam" id="PF13614">
    <property type="entry name" value="AAA_31"/>
    <property type="match status" value="1"/>
</dbReference>
<keyword evidence="14" id="KW-0829">Tyrosine-protein kinase</keyword>
<evidence type="ECO:0000256" key="8">
    <source>
        <dbReference type="ARBA" id="ARBA00022692"/>
    </source>
</evidence>
<evidence type="ECO:0000256" key="5">
    <source>
        <dbReference type="ARBA" id="ARBA00022475"/>
    </source>
</evidence>
<dbReference type="RefSeq" id="WP_034644651.1">
    <property type="nucleotide sequence ID" value="NZ_ARZX01000006.1"/>
</dbReference>
<keyword evidence="8 16" id="KW-0812">Transmembrane</keyword>
<dbReference type="InterPro" id="IPR025669">
    <property type="entry name" value="AAA_dom"/>
</dbReference>